<name>A0ABW7M3M1_9PSED</name>
<accession>A0ABW7M3M1</accession>
<sequence length="240" mass="26886">MPKSFGSLGFFAPELDKLRHTERLRLATEFAKVEQSIVMALDELQQAIKEVSASYFVGAAFWLRCIESCQATVLLAERGLPTTPHATLRTAFECLFAASALWRDPSVADRMEAWHHKERIKQAKGMMAAGAEKRVPSDRLTELKGIAFEVTPESDWSHQAAADIAGLRFEYETIYRGLGLAGAHATPRSLDDYYVAHFDAPPSLQFQPSTKRLEWLLSLVDTCLVCGIQRRQEAQRNLST</sequence>
<keyword evidence="2" id="KW-1185">Reference proteome</keyword>
<dbReference type="RefSeq" id="WP_048390514.1">
    <property type="nucleotide sequence ID" value="NZ_JBINXA010000021.1"/>
</dbReference>
<dbReference type="InterPro" id="IPR043733">
    <property type="entry name" value="DUF5677"/>
</dbReference>
<dbReference type="Proteomes" id="UP001609821">
    <property type="component" value="Unassembled WGS sequence"/>
</dbReference>
<evidence type="ECO:0000313" key="1">
    <source>
        <dbReference type="EMBL" id="MFH6568498.1"/>
    </source>
</evidence>
<protein>
    <submittedName>
        <fullName evidence="1">DUF5677 domain-containing protein</fullName>
    </submittedName>
</protein>
<comment type="caution">
    <text evidence="1">The sequence shown here is derived from an EMBL/GenBank/DDBJ whole genome shotgun (WGS) entry which is preliminary data.</text>
</comment>
<dbReference type="EMBL" id="JBINXB010000044">
    <property type="protein sequence ID" value="MFH6568498.1"/>
    <property type="molecule type" value="Genomic_DNA"/>
</dbReference>
<evidence type="ECO:0000313" key="2">
    <source>
        <dbReference type="Proteomes" id="UP001609821"/>
    </source>
</evidence>
<proteinExistence type="predicted"/>
<gene>
    <name evidence="1" type="ORF">ACHMWK_21285</name>
</gene>
<organism evidence="1 2">
    <name type="scientific">Pseudomonas kulmbachensis</name>
    <dbReference type="NCBI Taxonomy" id="3043408"/>
    <lineage>
        <taxon>Bacteria</taxon>
        <taxon>Pseudomonadati</taxon>
        <taxon>Pseudomonadota</taxon>
        <taxon>Gammaproteobacteria</taxon>
        <taxon>Pseudomonadales</taxon>
        <taxon>Pseudomonadaceae</taxon>
        <taxon>Pseudomonas</taxon>
    </lineage>
</organism>
<dbReference type="Pfam" id="PF18928">
    <property type="entry name" value="DUF5677"/>
    <property type="match status" value="1"/>
</dbReference>
<reference evidence="1 2" key="1">
    <citation type="submission" date="2024-10" db="EMBL/GenBank/DDBJ databases">
        <title>Aeromonas and Pseudomonas from the Cagarras Archipelago, Rio de Janeiro, Brazil.</title>
        <authorList>
            <person name="Canellas A.L.B."/>
            <person name="Laport M.S."/>
        </authorList>
    </citation>
    <scope>NUCLEOTIDE SEQUENCE [LARGE SCALE GENOMIC DNA]</scope>
    <source>
        <strain evidence="1 2">CPF-4</strain>
    </source>
</reference>